<dbReference type="AlphaFoldDB" id="A0A4R5B6U8"/>
<dbReference type="EMBL" id="SMLA01000097">
    <property type="protein sequence ID" value="TDD80370.1"/>
    <property type="molecule type" value="Genomic_DNA"/>
</dbReference>
<keyword evidence="2" id="KW-1185">Reference proteome</keyword>
<gene>
    <name evidence="1" type="ORF">E1202_30425</name>
</gene>
<comment type="caution">
    <text evidence="1">The sequence shown here is derived from an EMBL/GenBank/DDBJ whole genome shotgun (WGS) entry which is preliminary data.</text>
</comment>
<sequence>MVQVTVPREPLQRTAGAPAACVRTEALCGDVLAGVVDAAWGAVLAGPDTAAGSCAVTPGGSAIVEVSGTEGPVPPLITRIGTDTGAPPATSCNGCEGPVALSEGATAGGGGA</sequence>
<name>A0A4R5B6U8_9PSEU</name>
<evidence type="ECO:0000313" key="2">
    <source>
        <dbReference type="Proteomes" id="UP000294723"/>
    </source>
</evidence>
<feature type="non-terminal residue" evidence="1">
    <location>
        <position position="112"/>
    </location>
</feature>
<protein>
    <submittedName>
        <fullName evidence="1">Uncharacterized protein</fullName>
    </submittedName>
</protein>
<evidence type="ECO:0000313" key="1">
    <source>
        <dbReference type="EMBL" id="TDD80370.1"/>
    </source>
</evidence>
<organism evidence="1 2">
    <name type="scientific">Saccharopolyspora karakumensis</name>
    <dbReference type="NCBI Taxonomy" id="2530386"/>
    <lineage>
        <taxon>Bacteria</taxon>
        <taxon>Bacillati</taxon>
        <taxon>Actinomycetota</taxon>
        <taxon>Actinomycetes</taxon>
        <taxon>Pseudonocardiales</taxon>
        <taxon>Pseudonocardiaceae</taxon>
        <taxon>Saccharopolyspora</taxon>
    </lineage>
</organism>
<reference evidence="1 2" key="1">
    <citation type="submission" date="2019-03" db="EMBL/GenBank/DDBJ databases">
        <title>Draft genome sequences of novel Actinobacteria.</title>
        <authorList>
            <person name="Sahin N."/>
            <person name="Ay H."/>
            <person name="Saygin H."/>
        </authorList>
    </citation>
    <scope>NUCLEOTIDE SEQUENCE [LARGE SCALE GENOMIC DNA]</scope>
    <source>
        <strain evidence="1 2">5K548</strain>
    </source>
</reference>
<accession>A0A4R5B6U8</accession>
<dbReference type="Proteomes" id="UP000294723">
    <property type="component" value="Unassembled WGS sequence"/>
</dbReference>
<proteinExistence type="predicted"/>